<evidence type="ECO:0000313" key="3">
    <source>
        <dbReference type="Proteomes" id="UP000441102"/>
    </source>
</evidence>
<protein>
    <submittedName>
        <fullName evidence="2">DUF2285 domain-containing protein</fullName>
    </submittedName>
</protein>
<gene>
    <name evidence="2" type="ORF">F9L06_02875</name>
</gene>
<sequence length="169" mass="19166">MAFSEAPAAYRTNAETYPRIDDTLLSEASSESALLYDLADGQRIQLWRDTADRSGRPLAALVPLDLEGFDRLQSVARLLASLHGRAIPPDTRLTRHQRARFRRMLQSFDGYRDGATQQEIAQIVFRTGALDRDTWQASSARHAIKSLLRDARSMISGGYRLLLRHRRQV</sequence>
<dbReference type="AlphaFoldDB" id="A0A6I0DZH7"/>
<evidence type="ECO:0000313" key="2">
    <source>
        <dbReference type="EMBL" id="KAB2803590.1"/>
    </source>
</evidence>
<dbReference type="EMBL" id="WBWX01000001">
    <property type="protein sequence ID" value="KAB2803590.1"/>
    <property type="molecule type" value="Genomic_DNA"/>
</dbReference>
<dbReference type="InterPro" id="IPR018754">
    <property type="entry name" value="RovC-like_DNA-bd"/>
</dbReference>
<evidence type="ECO:0000259" key="1">
    <source>
        <dbReference type="Pfam" id="PF10074"/>
    </source>
</evidence>
<reference evidence="2 3" key="1">
    <citation type="submission" date="2019-09" db="EMBL/GenBank/DDBJ databases">
        <title>Taxonomic organization of the family Brucellaceae based on a phylogenomic approach.</title>
        <authorList>
            <person name="Leclercq S."/>
            <person name="Cloeckaert A."/>
            <person name="Zygmunt M.S."/>
        </authorList>
    </citation>
    <scope>NUCLEOTIDE SEQUENCE [LARGE SCALE GENOMIC DNA]</scope>
    <source>
        <strain evidence="2 3">CCUG 34461</strain>
    </source>
</reference>
<comment type="caution">
    <text evidence="2">The sequence shown here is derived from an EMBL/GenBank/DDBJ whole genome shotgun (WGS) entry which is preliminary data.</text>
</comment>
<name>A0A6I0DZH7_BRUAN</name>
<feature type="domain" description="T6SS Transcription factor RovC-like DNA binding" evidence="1">
    <location>
        <begin position="61"/>
        <end position="164"/>
    </location>
</feature>
<dbReference type="Proteomes" id="UP000441102">
    <property type="component" value="Unassembled WGS sequence"/>
</dbReference>
<organism evidence="2 3">
    <name type="scientific">Brucella anthropi</name>
    <name type="common">Ochrobactrum anthropi</name>
    <dbReference type="NCBI Taxonomy" id="529"/>
    <lineage>
        <taxon>Bacteria</taxon>
        <taxon>Pseudomonadati</taxon>
        <taxon>Pseudomonadota</taxon>
        <taxon>Alphaproteobacteria</taxon>
        <taxon>Hyphomicrobiales</taxon>
        <taxon>Brucellaceae</taxon>
        <taxon>Brucella/Ochrobactrum group</taxon>
        <taxon>Brucella</taxon>
    </lineage>
</organism>
<proteinExistence type="predicted"/>
<dbReference type="Pfam" id="PF10074">
    <property type="entry name" value="RovC_DNA-bd"/>
    <property type="match status" value="1"/>
</dbReference>
<accession>A0A6I0DZH7</accession>